<dbReference type="InterPro" id="IPR002347">
    <property type="entry name" value="SDR_fam"/>
</dbReference>
<organism evidence="2 3">
    <name type="scientific">Polysphondylium violaceum</name>
    <dbReference type="NCBI Taxonomy" id="133409"/>
    <lineage>
        <taxon>Eukaryota</taxon>
        <taxon>Amoebozoa</taxon>
        <taxon>Evosea</taxon>
        <taxon>Eumycetozoa</taxon>
        <taxon>Dictyostelia</taxon>
        <taxon>Dictyosteliales</taxon>
        <taxon>Dictyosteliaceae</taxon>
        <taxon>Polysphondylium</taxon>
    </lineage>
</organism>
<dbReference type="PANTHER" id="PTHR43558:SF8">
    <property type="entry name" value="SHORT-CHAIN DEHYDROGENASE_REDUCTASE FAMILY PROTEIN"/>
    <property type="match status" value="1"/>
</dbReference>
<dbReference type="OrthoDB" id="19006at2759"/>
<evidence type="ECO:0000313" key="3">
    <source>
        <dbReference type="Proteomes" id="UP000695562"/>
    </source>
</evidence>
<comment type="caution">
    <text evidence="2">The sequence shown here is derived from an EMBL/GenBank/DDBJ whole genome shotgun (WGS) entry which is preliminary data.</text>
</comment>
<dbReference type="InterPro" id="IPR036291">
    <property type="entry name" value="NAD(P)-bd_dom_sf"/>
</dbReference>
<evidence type="ECO:0000313" key="2">
    <source>
        <dbReference type="EMBL" id="KAF2073828.1"/>
    </source>
</evidence>
<feature type="compositionally biased region" description="Basic and acidic residues" evidence="1">
    <location>
        <begin position="823"/>
        <end position="833"/>
    </location>
</feature>
<keyword evidence="3" id="KW-1185">Reference proteome</keyword>
<dbReference type="Pfam" id="PF00106">
    <property type="entry name" value="adh_short"/>
    <property type="match status" value="1"/>
</dbReference>
<dbReference type="EMBL" id="AJWJ01000180">
    <property type="protein sequence ID" value="KAF2073828.1"/>
    <property type="molecule type" value="Genomic_DNA"/>
</dbReference>
<gene>
    <name evidence="2" type="ORF">CYY_004855</name>
</gene>
<protein>
    <submittedName>
        <fullName evidence="2">Uncharacterized protein</fullName>
    </submittedName>
</protein>
<feature type="region of interest" description="Disordered" evidence="1">
    <location>
        <begin position="823"/>
        <end position="847"/>
    </location>
</feature>
<feature type="compositionally biased region" description="Low complexity" evidence="1">
    <location>
        <begin position="172"/>
        <end position="195"/>
    </location>
</feature>
<proteinExistence type="predicted"/>
<dbReference type="Gene3D" id="3.40.50.720">
    <property type="entry name" value="NAD(P)-binding Rossmann-like Domain"/>
    <property type="match status" value="2"/>
</dbReference>
<dbReference type="SUPFAM" id="SSF51735">
    <property type="entry name" value="NAD(P)-binding Rossmann-fold domains"/>
    <property type="match status" value="1"/>
</dbReference>
<accession>A0A8J4V022</accession>
<name>A0A8J4V022_9MYCE</name>
<dbReference type="Proteomes" id="UP000695562">
    <property type="component" value="Unassembled WGS sequence"/>
</dbReference>
<sequence>MDVPEELSKVIQDLMREFHKNVAQDINAMYTKAFKRGDVQELEQCFDRFLDSAFFWATKLQLLIPKDYDYQIQLSIWKYFSSSFMNAICNKDIVLFIQKELETKKLELEAILLSLDYPVGDEATTKTTTSATTTPATTTKKSQPDDEYTDSYDGSDEEDYEEDEDEHEEDSLLTNNNASSSSSTQSTLNTSSNNNNKEETDLNIENSNLDKKRLNIINRLLLSINNDLFNTIMLLETRDFQKLYLNNTILPQDTPSQLTKVFSEFKKISFGFDQYFPDKSVFTRIPLDPSELEHPILTTRSIKKPNLGDLSVISSLDLFQKSFNVFTQGLFEGVSFAKDSCGTSVIATGGSVTACLEPLSVTELIAYRDMMMIKRTVDKLNLPWGPREKINEFLDPYFPFYNLIFTKFFNTNSMYLDSDIDLFFVAPSLSLGQARLEETAKQIEKNLRHKVGNEFRFVRTANSISIVSKFPYRPIQLVVFIIRSIEDLILFYDLDCVTNAYDGQNVYLLPRAVNSFNKRVNYIGPKLWKESNKRMYKYVFRGFDAVCFEFCIHANRCDKTKDLFDFCQRRSPDRVYSQRNRKKLFKKDGNGEYDGLLFPFAPNNSWKKVEKYFKLTTDTCVPTATFDSELFFKTLPKEKFFYKQLNWKFYNIRMTQLVTNIKLKCYCCQAPLTYNNETRICLDCQNKTSLLATRWNEYFRVYAQFIQEKVAIVTGGRIKIGYMTAKNLLMAGFKVVVTSRFPMVTCEKFKADPELNESMLKNLFVYGLDFRNLSAVQEFINYIKANFTRVDVLINNAAQTIRRPRAYYNEILVQEEKLLSIKDGETTETKTSDQDENNNNNNQDENNKLVKISVERNSHLSTFLVKQKILPDQDEEEVNHHLFPVGQVDEHGEQLDLRSHTSWISTISEISPVEIFEVNLVNSTVPAMLISSLMPMMGTNSKPVKTPPADFSNYLKPNTRFDWSYIINVTSPEGNINHELNGLSGYHAHTNMAKAALNMLTKTIAYGAERQNIYVCGVDTGWISNMRPSNSKSQTRPPPLSESDGALRIVYPIYKNLFENSTPSGVQYVNFISTPW</sequence>
<dbReference type="InterPro" id="IPR053354">
    <property type="entry name" value="MGDG_epimerase"/>
</dbReference>
<reference evidence="2" key="1">
    <citation type="submission" date="2020-01" db="EMBL/GenBank/DDBJ databases">
        <title>Development of genomics and gene disruption for Polysphondylium violaceum indicates a role for the polyketide synthase stlB in stalk morphogenesis.</title>
        <authorList>
            <person name="Narita B."/>
            <person name="Kawabe Y."/>
            <person name="Kin K."/>
            <person name="Saito T."/>
            <person name="Gibbs R."/>
            <person name="Kuspa A."/>
            <person name="Muzny D."/>
            <person name="Queller D."/>
            <person name="Richards S."/>
            <person name="Strassman J."/>
            <person name="Sucgang R."/>
            <person name="Worley K."/>
            <person name="Schaap P."/>
        </authorList>
    </citation>
    <scope>NUCLEOTIDE SEQUENCE</scope>
    <source>
        <strain evidence="2">QSvi11</strain>
    </source>
</reference>
<evidence type="ECO:0000256" key="1">
    <source>
        <dbReference type="SAM" id="MobiDB-lite"/>
    </source>
</evidence>
<feature type="compositionally biased region" description="Acidic residues" evidence="1">
    <location>
        <begin position="145"/>
        <end position="171"/>
    </location>
</feature>
<dbReference type="PANTHER" id="PTHR43558">
    <property type="entry name" value="REDUCTASE, PUTATIVE (AFU_ORTHOLOGUE AFUA_3G10540)-RELATED"/>
    <property type="match status" value="1"/>
</dbReference>
<dbReference type="AlphaFoldDB" id="A0A8J4V022"/>
<feature type="compositionally biased region" description="Low complexity" evidence="1">
    <location>
        <begin position="125"/>
        <end position="141"/>
    </location>
</feature>
<feature type="region of interest" description="Disordered" evidence="1">
    <location>
        <begin position="123"/>
        <end position="204"/>
    </location>
</feature>